<dbReference type="eggNOG" id="arCOG13144">
    <property type="taxonomic scope" value="Archaea"/>
</dbReference>
<sequence length="52" mass="5500">MGNYLGAPTLDLTVMATERPAIGIAHYTVVPENFKPADPAPESVENSADRDG</sequence>
<reference evidence="1 2" key="1">
    <citation type="journal article" date="2009" name="Stand. Genomic Sci.">
        <title>Complete genome sequence of Halorhabdus utahensis type strain (AX-2).</title>
        <authorList>
            <person name="Anderson I."/>
            <person name="Tindall B.J."/>
            <person name="Pomrenke H."/>
            <person name="Goker M."/>
            <person name="Lapidus A."/>
            <person name="Nolan M."/>
            <person name="Copeland A."/>
            <person name="Glavina Del Rio T."/>
            <person name="Chen F."/>
            <person name="Tice H."/>
            <person name="Cheng J.F."/>
            <person name="Lucas S."/>
            <person name="Chertkov O."/>
            <person name="Bruce D."/>
            <person name="Brettin T."/>
            <person name="Detter J.C."/>
            <person name="Han C."/>
            <person name="Goodwin L."/>
            <person name="Land M."/>
            <person name="Hauser L."/>
            <person name="Chang Y.J."/>
            <person name="Jeffries C.D."/>
            <person name="Pitluck S."/>
            <person name="Pati A."/>
            <person name="Mavromatis K."/>
            <person name="Ivanova N."/>
            <person name="Ovchinnikova G."/>
            <person name="Chen A."/>
            <person name="Palaniappan K."/>
            <person name="Chain P."/>
            <person name="Rohde M."/>
            <person name="Bristow J."/>
            <person name="Eisen J.A."/>
            <person name="Markowitz V."/>
            <person name="Hugenholtz P."/>
            <person name="Kyrpides N.C."/>
            <person name="Klenk H.P."/>
        </authorList>
    </citation>
    <scope>NUCLEOTIDE SEQUENCE [LARGE SCALE GENOMIC DNA]</scope>
    <source>
        <strain evidence="2">DSM 12940 / JCM 11049 / AX-2</strain>
    </source>
</reference>
<keyword evidence="2" id="KW-1185">Reference proteome</keyword>
<dbReference type="EMBL" id="CP001687">
    <property type="protein sequence ID" value="ACV11379.1"/>
    <property type="molecule type" value="Genomic_DNA"/>
</dbReference>
<organism evidence="1 2">
    <name type="scientific">Halorhabdus utahensis (strain DSM 12940 / JCM 11049 / AX-2)</name>
    <dbReference type="NCBI Taxonomy" id="519442"/>
    <lineage>
        <taxon>Archaea</taxon>
        <taxon>Methanobacteriati</taxon>
        <taxon>Methanobacteriota</taxon>
        <taxon>Stenosarchaea group</taxon>
        <taxon>Halobacteria</taxon>
        <taxon>Halobacteriales</taxon>
        <taxon>Haloarculaceae</taxon>
        <taxon>Halorhabdus</taxon>
    </lineage>
</organism>
<proteinExistence type="predicted"/>
<accession>C7NMR6</accession>
<protein>
    <submittedName>
        <fullName evidence="1">Uncharacterized protein</fullName>
    </submittedName>
</protein>
<dbReference type="HOGENOM" id="CLU_214145_0_0_2"/>
<name>C7NMR6_HALUD</name>
<gene>
    <name evidence="1" type="ordered locus">Huta_1203</name>
</gene>
<dbReference type="STRING" id="519442.Huta_1203"/>
<dbReference type="KEGG" id="hut:Huta_1203"/>
<evidence type="ECO:0000313" key="2">
    <source>
        <dbReference type="Proteomes" id="UP000002071"/>
    </source>
</evidence>
<dbReference type="AlphaFoldDB" id="C7NMR6"/>
<dbReference type="Proteomes" id="UP000002071">
    <property type="component" value="Chromosome"/>
</dbReference>
<evidence type="ECO:0000313" key="1">
    <source>
        <dbReference type="EMBL" id="ACV11379.1"/>
    </source>
</evidence>